<organism evidence="2 3">
    <name type="scientific">Ophiostoma piceae (strain UAMH 11346)</name>
    <name type="common">Sap stain fungus</name>
    <dbReference type="NCBI Taxonomy" id="1262450"/>
    <lineage>
        <taxon>Eukaryota</taxon>
        <taxon>Fungi</taxon>
        <taxon>Dikarya</taxon>
        <taxon>Ascomycota</taxon>
        <taxon>Pezizomycotina</taxon>
        <taxon>Sordariomycetes</taxon>
        <taxon>Sordariomycetidae</taxon>
        <taxon>Ophiostomatales</taxon>
        <taxon>Ophiostomataceae</taxon>
        <taxon>Ophiostoma</taxon>
    </lineage>
</organism>
<accession>S3C9G6</accession>
<evidence type="ECO:0000313" key="3">
    <source>
        <dbReference type="Proteomes" id="UP000016923"/>
    </source>
</evidence>
<feature type="region of interest" description="Disordered" evidence="1">
    <location>
        <begin position="165"/>
        <end position="201"/>
    </location>
</feature>
<evidence type="ECO:0000313" key="2">
    <source>
        <dbReference type="EMBL" id="EPE08581.1"/>
    </source>
</evidence>
<dbReference type="AlphaFoldDB" id="S3C9G6"/>
<name>S3C9G6_OPHP1</name>
<dbReference type="OMA" id="HHPCAHT"/>
<dbReference type="Proteomes" id="UP000016923">
    <property type="component" value="Unassembled WGS sequence"/>
</dbReference>
<keyword evidence="3" id="KW-1185">Reference proteome</keyword>
<dbReference type="EMBL" id="KE148148">
    <property type="protein sequence ID" value="EPE08581.1"/>
    <property type="molecule type" value="Genomic_DNA"/>
</dbReference>
<protein>
    <submittedName>
        <fullName evidence="2">Uncharacterized protein</fullName>
    </submittedName>
</protein>
<feature type="compositionally biased region" description="Basic residues" evidence="1">
    <location>
        <begin position="181"/>
        <end position="194"/>
    </location>
</feature>
<feature type="region of interest" description="Disordered" evidence="1">
    <location>
        <begin position="115"/>
        <end position="148"/>
    </location>
</feature>
<evidence type="ECO:0000256" key="1">
    <source>
        <dbReference type="SAM" id="MobiDB-lite"/>
    </source>
</evidence>
<reference evidence="2 3" key="1">
    <citation type="journal article" date="2013" name="BMC Genomics">
        <title>The genome and transcriptome of the pine saprophyte Ophiostoma piceae, and a comparison with the bark beetle-associated pine pathogen Grosmannia clavigera.</title>
        <authorList>
            <person name="Haridas S."/>
            <person name="Wang Y."/>
            <person name="Lim L."/>
            <person name="Massoumi Alamouti S."/>
            <person name="Jackman S."/>
            <person name="Docking R."/>
            <person name="Robertson G."/>
            <person name="Birol I."/>
            <person name="Bohlmann J."/>
            <person name="Breuil C."/>
        </authorList>
    </citation>
    <scope>NUCLEOTIDE SEQUENCE [LARGE SCALE GENOMIC DNA]</scope>
    <source>
        <strain evidence="2 3">UAMH 11346</strain>
    </source>
</reference>
<sequence>MCYGHPHHHPCGHQSVKWHYCPRAKIDVTTGHATVCDKTTYAISQPAKSRCPLKNCYYKELGGVWDCCECKQGPNTQGWCSFSNPSWKKNYQKDEYEWIETCDHGCCKNCTRSEGAGPMPEDDSKKKKKARKSSAAGGSSSSSGPTEGVDSYAYGYGEYAGYEEHAGGGAYEGERPSTSSGRHHGKSSSAHGKGKGKDKSR</sequence>
<feature type="compositionally biased region" description="Low complexity" evidence="1">
    <location>
        <begin position="133"/>
        <end position="144"/>
    </location>
</feature>
<proteinExistence type="predicted"/>
<dbReference type="HOGENOM" id="CLU_096155_1_0_1"/>
<dbReference type="VEuPathDB" id="FungiDB:F503_04168"/>
<dbReference type="eggNOG" id="ENOG502RF09">
    <property type="taxonomic scope" value="Eukaryota"/>
</dbReference>
<dbReference type="OrthoDB" id="4629699at2759"/>
<gene>
    <name evidence="2" type="ORF">F503_04168</name>
</gene>